<protein>
    <submittedName>
        <fullName evidence="1">Uncharacterized protein</fullName>
    </submittedName>
</protein>
<dbReference type="AlphaFoldDB" id="A0A4U1JDB9"/>
<name>A0A4U1JDB9_9BACT</name>
<keyword evidence="2" id="KW-1185">Reference proteome</keyword>
<sequence>MTADAGQDRRSVASYGEVLDVVDVGRVRLTRRYGCIRRDQFEIVTKEPFPSAFRDWIASRGELRERPTFYVIEAPGAFQLTVAPRAGRAILMPRLATDLTWQAQTAREIAEVLDGMLNHGSCLANTRQAG</sequence>
<comment type="caution">
    <text evidence="1">The sequence shown here is derived from an EMBL/GenBank/DDBJ whole genome shotgun (WGS) entry which is preliminary data.</text>
</comment>
<gene>
    <name evidence="1" type="ORF">E8A74_17380</name>
</gene>
<evidence type="ECO:0000313" key="1">
    <source>
        <dbReference type="EMBL" id="TKD07542.1"/>
    </source>
</evidence>
<dbReference type="RefSeq" id="WP_136930138.1">
    <property type="nucleotide sequence ID" value="NZ_SSMQ01000016.1"/>
</dbReference>
<dbReference type="Proteomes" id="UP000309215">
    <property type="component" value="Unassembled WGS sequence"/>
</dbReference>
<dbReference type="OrthoDB" id="5516703at2"/>
<evidence type="ECO:0000313" key="2">
    <source>
        <dbReference type="Proteomes" id="UP000309215"/>
    </source>
</evidence>
<dbReference type="EMBL" id="SSMQ01000016">
    <property type="protein sequence ID" value="TKD07542.1"/>
    <property type="molecule type" value="Genomic_DNA"/>
</dbReference>
<reference evidence="1 2" key="1">
    <citation type="submission" date="2019-04" db="EMBL/GenBank/DDBJ databases">
        <authorList>
            <person name="Li Y."/>
            <person name="Wang J."/>
        </authorList>
    </citation>
    <scope>NUCLEOTIDE SEQUENCE [LARGE SCALE GENOMIC DNA]</scope>
    <source>
        <strain evidence="1 2">DSM 14668</strain>
    </source>
</reference>
<proteinExistence type="predicted"/>
<accession>A0A4U1JDB9</accession>
<organism evidence="1 2">
    <name type="scientific">Polyangium fumosum</name>
    <dbReference type="NCBI Taxonomy" id="889272"/>
    <lineage>
        <taxon>Bacteria</taxon>
        <taxon>Pseudomonadati</taxon>
        <taxon>Myxococcota</taxon>
        <taxon>Polyangia</taxon>
        <taxon>Polyangiales</taxon>
        <taxon>Polyangiaceae</taxon>
        <taxon>Polyangium</taxon>
    </lineage>
</organism>